<dbReference type="GO" id="GO:0005886">
    <property type="term" value="C:plasma membrane"/>
    <property type="evidence" value="ECO:0007669"/>
    <property type="project" value="TreeGrafter"/>
</dbReference>
<dbReference type="GO" id="GO:0072594">
    <property type="term" value="P:establishment of protein localization to organelle"/>
    <property type="evidence" value="ECO:0007669"/>
    <property type="project" value="TreeGrafter"/>
</dbReference>
<evidence type="ECO:0000256" key="9">
    <source>
        <dbReference type="SAM" id="MobiDB-lite"/>
    </source>
</evidence>
<feature type="signal peptide" evidence="11">
    <location>
        <begin position="1"/>
        <end position="24"/>
    </location>
</feature>
<keyword evidence="4" id="KW-0967">Endosome</keyword>
<evidence type="ECO:0000256" key="4">
    <source>
        <dbReference type="ARBA" id="ARBA00022753"/>
    </source>
</evidence>
<evidence type="ECO:0000256" key="10">
    <source>
        <dbReference type="SAM" id="Phobius"/>
    </source>
</evidence>
<dbReference type="InterPro" id="IPR048528">
    <property type="entry name" value="Lamp2-like_luminal"/>
</dbReference>
<comment type="similarity">
    <text evidence="8">Belongs to the LAMP family.</text>
</comment>
<dbReference type="Proteomes" id="UP000694404">
    <property type="component" value="Unplaced"/>
</dbReference>
<keyword evidence="3 11" id="KW-0732">Signal</keyword>
<keyword evidence="2 8" id="KW-0812">Transmembrane</keyword>
<dbReference type="GO" id="GO:0031902">
    <property type="term" value="C:late endosome membrane"/>
    <property type="evidence" value="ECO:0007669"/>
    <property type="project" value="TreeGrafter"/>
</dbReference>
<evidence type="ECO:0000256" key="6">
    <source>
        <dbReference type="ARBA" id="ARBA00023136"/>
    </source>
</evidence>
<evidence type="ECO:0008006" key="16">
    <source>
        <dbReference type="Google" id="ProtNLM"/>
    </source>
</evidence>
<dbReference type="PANTHER" id="PTHR11506:SF2">
    <property type="entry name" value="MACROSIALIN"/>
    <property type="match status" value="1"/>
</dbReference>
<comment type="subcellular location">
    <subcellularLocation>
        <location evidence="1">Endosome membrane</location>
        <topology evidence="1">Single-pass type I membrane protein</topology>
    </subcellularLocation>
    <subcellularLocation>
        <location evidence="8">Lysosome membrane</location>
        <topology evidence="8">Single-pass type I membrane protein</topology>
    </subcellularLocation>
</comment>
<dbReference type="OMA" id="TTKHPNT"/>
<dbReference type="Pfam" id="PF01299">
    <property type="entry name" value="Lamp2-like_luminal"/>
    <property type="match status" value="1"/>
</dbReference>
<dbReference type="KEGG" id="cabi:116828320"/>
<organism evidence="14 15">
    <name type="scientific">Chelonoidis abingdonii</name>
    <name type="common">Abingdon island giant tortoise</name>
    <name type="synonym">Testudo abingdonii</name>
    <dbReference type="NCBI Taxonomy" id="106734"/>
    <lineage>
        <taxon>Eukaryota</taxon>
        <taxon>Metazoa</taxon>
        <taxon>Chordata</taxon>
        <taxon>Craniata</taxon>
        <taxon>Vertebrata</taxon>
        <taxon>Euteleostomi</taxon>
        <taxon>Archelosauria</taxon>
        <taxon>Testudinata</taxon>
        <taxon>Testudines</taxon>
        <taxon>Cryptodira</taxon>
        <taxon>Durocryptodira</taxon>
        <taxon>Testudinoidea</taxon>
        <taxon>Testudinidae</taxon>
        <taxon>Chelonoidis</taxon>
    </lineage>
</organism>
<dbReference type="GeneTree" id="ENSGT01000000217921"/>
<dbReference type="GeneID" id="116828320"/>
<feature type="domain" description="Lysosome-associated membrane glycoprotein 2-like transmembrane" evidence="13">
    <location>
        <begin position="333"/>
        <end position="364"/>
    </location>
</feature>
<feature type="disulfide bond" evidence="8">
    <location>
        <begin position="180"/>
        <end position="218"/>
    </location>
</feature>
<feature type="transmembrane region" description="Helical" evidence="10">
    <location>
        <begin position="332"/>
        <end position="354"/>
    </location>
</feature>
<feature type="compositionally biased region" description="Low complexity" evidence="9">
    <location>
        <begin position="60"/>
        <end position="163"/>
    </location>
</feature>
<proteinExistence type="inferred from homology"/>
<dbReference type="CTD" id="968"/>
<dbReference type="GO" id="GO:0005765">
    <property type="term" value="C:lysosomal membrane"/>
    <property type="evidence" value="ECO:0007669"/>
    <property type="project" value="UniProtKB-SubCell"/>
</dbReference>
<evidence type="ECO:0000256" key="1">
    <source>
        <dbReference type="ARBA" id="ARBA00004530"/>
    </source>
</evidence>
<dbReference type="PRINTS" id="PR00336">
    <property type="entry name" value="LYSASSOCTDMP"/>
</dbReference>
<dbReference type="InterPro" id="IPR048524">
    <property type="entry name" value="Lamp2-like_TM"/>
</dbReference>
<feature type="chain" id="PRO_5034289549" description="Macrosialin" evidence="11">
    <location>
        <begin position="25"/>
        <end position="366"/>
    </location>
</feature>
<evidence type="ECO:0000256" key="2">
    <source>
        <dbReference type="ARBA" id="ARBA00022692"/>
    </source>
</evidence>
<dbReference type="PROSITE" id="PS51407">
    <property type="entry name" value="LAMP_3"/>
    <property type="match status" value="1"/>
</dbReference>
<feature type="domain" description="Lysosome-associated membrane glycoprotein 2-like luminal" evidence="12">
    <location>
        <begin position="168"/>
        <end position="313"/>
    </location>
</feature>
<protein>
    <recommendedName>
        <fullName evidence="16">Macrosialin</fullName>
    </recommendedName>
</protein>
<comment type="caution">
    <text evidence="8">Lacks conserved residue(s) required for the propagation of feature annotation.</text>
</comment>
<evidence type="ECO:0000256" key="3">
    <source>
        <dbReference type="ARBA" id="ARBA00022729"/>
    </source>
</evidence>
<dbReference type="InterPro" id="IPR002000">
    <property type="entry name" value="Lysosome-assoc_membr_glycop"/>
</dbReference>
<dbReference type="PANTHER" id="PTHR11506">
    <property type="entry name" value="LYSOSOME-ASSOCIATED MEMBRANE GLYCOPROTEIN"/>
    <property type="match status" value="1"/>
</dbReference>
<dbReference type="RefSeq" id="XP_032642351.1">
    <property type="nucleotide sequence ID" value="XM_032786460.2"/>
</dbReference>
<dbReference type="Pfam" id="PF21222">
    <property type="entry name" value="Lamp2_2nd"/>
    <property type="match status" value="1"/>
</dbReference>
<keyword evidence="15" id="KW-1185">Reference proteome</keyword>
<accession>A0A8C0G3F3</accession>
<reference evidence="14" key="1">
    <citation type="submission" date="2025-08" db="UniProtKB">
        <authorList>
            <consortium name="Ensembl"/>
        </authorList>
    </citation>
    <scope>IDENTIFICATION</scope>
</reference>
<evidence type="ECO:0000256" key="8">
    <source>
        <dbReference type="PROSITE-ProRule" id="PRU00740"/>
    </source>
</evidence>
<evidence type="ECO:0000259" key="13">
    <source>
        <dbReference type="Pfam" id="PF21222"/>
    </source>
</evidence>
<evidence type="ECO:0000256" key="7">
    <source>
        <dbReference type="ARBA" id="ARBA00023180"/>
    </source>
</evidence>
<evidence type="ECO:0000259" key="12">
    <source>
        <dbReference type="Pfam" id="PF01299"/>
    </source>
</evidence>
<gene>
    <name evidence="14" type="primary">CD68</name>
</gene>
<keyword evidence="8" id="KW-0458">Lysosome</keyword>
<evidence type="ECO:0000256" key="5">
    <source>
        <dbReference type="ARBA" id="ARBA00022989"/>
    </source>
</evidence>
<keyword evidence="6 8" id="KW-0472">Membrane</keyword>
<keyword evidence="8" id="KW-1015">Disulfide bond</keyword>
<name>A0A8C0G3F3_CHEAB</name>
<keyword evidence="7" id="KW-0325">Glycoprotein</keyword>
<reference evidence="14" key="2">
    <citation type="submission" date="2025-09" db="UniProtKB">
        <authorList>
            <consortium name="Ensembl"/>
        </authorList>
    </citation>
    <scope>IDENTIFICATION</scope>
</reference>
<keyword evidence="5 10" id="KW-1133">Transmembrane helix</keyword>
<dbReference type="Gene3D" id="2.40.160.110">
    <property type="match status" value="1"/>
</dbReference>
<dbReference type="Ensembl" id="ENSCABT00000003416.1">
    <property type="protein sequence ID" value="ENSCABP00000003151.1"/>
    <property type="gene ID" value="ENSCABG00000002417.1"/>
</dbReference>
<sequence length="366" mass="39833">MRTLGTLALLLCLAVCISTPPGEGAQDLATPGSGIEALCDGDSCPHHKKSATLVPSFTKTTTATTTTHHTTPPTTTHPANHTTTHPANHTTTHPTNHTTTHPANHTTTHPTNHTTTHRTTPPTTTHPANHTTTHPTNHTTTHPANHTTLHTTPHLTTAAPPVPPDVGVGNYSVWNGSEVCLRVQSGLQIWVRYENLSKAQLWGNFSVQPNQTKVSGNCSDESATMELSFAQGFLHFIFVKNKTQNTVYLHEVRAQLSLQFPGVPRKQFGVHNASLREFEARLGHSYQCQNRSLALDPAFHLDALHEQLQAFALPGGHFGEAELCPEDRRSSLVPIIIGVVLLILILIIIIAYLLGRRKARGGYQTL</sequence>
<evidence type="ECO:0000313" key="15">
    <source>
        <dbReference type="Proteomes" id="UP000694404"/>
    </source>
</evidence>
<evidence type="ECO:0000313" key="14">
    <source>
        <dbReference type="Ensembl" id="ENSCABP00000003151.1"/>
    </source>
</evidence>
<dbReference type="AlphaFoldDB" id="A0A8C0G3F3"/>
<evidence type="ECO:0000256" key="11">
    <source>
        <dbReference type="SAM" id="SignalP"/>
    </source>
</evidence>
<feature type="region of interest" description="Disordered" evidence="9">
    <location>
        <begin position="55"/>
        <end position="163"/>
    </location>
</feature>